<protein>
    <recommendedName>
        <fullName evidence="9">Heparin-sulfate lyase N-terminal domain-containing protein</fullName>
    </recommendedName>
</protein>
<gene>
    <name evidence="7" type="ORF">HNQ81_001802</name>
</gene>
<evidence type="ECO:0000256" key="4">
    <source>
        <dbReference type="ARBA" id="ARBA00023239"/>
    </source>
</evidence>
<evidence type="ECO:0008006" key="9">
    <source>
        <dbReference type="Google" id="ProtNLM"/>
    </source>
</evidence>
<evidence type="ECO:0000259" key="5">
    <source>
        <dbReference type="Pfam" id="PF07940"/>
    </source>
</evidence>
<evidence type="ECO:0000256" key="1">
    <source>
        <dbReference type="ARBA" id="ARBA00004418"/>
    </source>
</evidence>
<dbReference type="GO" id="GO:0042597">
    <property type="term" value="C:periplasmic space"/>
    <property type="evidence" value="ECO:0007669"/>
    <property type="project" value="UniProtKB-SubCell"/>
</dbReference>
<dbReference type="InterPro" id="IPR012480">
    <property type="entry name" value="Hepar_II_III_C"/>
</dbReference>
<comment type="caution">
    <text evidence="7">The sequence shown here is derived from an EMBL/GenBank/DDBJ whole genome shotgun (WGS) entry which is preliminary data.</text>
</comment>
<dbReference type="InterPro" id="IPR031680">
    <property type="entry name" value="Hepar_II_III_N"/>
</dbReference>
<dbReference type="InterPro" id="IPR008929">
    <property type="entry name" value="Chondroitin_lyas"/>
</dbReference>
<evidence type="ECO:0000256" key="2">
    <source>
        <dbReference type="ARBA" id="ARBA00022729"/>
    </source>
</evidence>
<dbReference type="GO" id="GO:0016829">
    <property type="term" value="F:lyase activity"/>
    <property type="evidence" value="ECO:0007669"/>
    <property type="project" value="UniProtKB-KW"/>
</dbReference>
<dbReference type="Pfam" id="PF16889">
    <property type="entry name" value="Hepar_II_III_N"/>
    <property type="match status" value="1"/>
</dbReference>
<feature type="domain" description="Heparin-sulfate lyase N-terminal" evidence="6">
    <location>
        <begin position="87"/>
        <end position="313"/>
    </location>
</feature>
<reference evidence="7 8" key="1">
    <citation type="submission" date="2020-08" db="EMBL/GenBank/DDBJ databases">
        <title>Genomic Encyclopedia of Type Strains, Phase IV (KMG-IV): sequencing the most valuable type-strain genomes for metagenomic binning, comparative biology and taxonomic classification.</title>
        <authorList>
            <person name="Goeker M."/>
        </authorList>
    </citation>
    <scope>NUCLEOTIDE SEQUENCE [LARGE SCALE GENOMIC DNA]</scope>
    <source>
        <strain evidence="7 8">DSM 28570</strain>
    </source>
</reference>
<evidence type="ECO:0000259" key="6">
    <source>
        <dbReference type="Pfam" id="PF16889"/>
    </source>
</evidence>
<dbReference type="PANTHER" id="PTHR39210">
    <property type="entry name" value="HEPARIN-SULFATE LYASE"/>
    <property type="match status" value="1"/>
</dbReference>
<keyword evidence="4" id="KW-0456">Lyase</keyword>
<comment type="subcellular location">
    <subcellularLocation>
        <location evidence="1">Periplasm</location>
    </subcellularLocation>
</comment>
<sequence>MRTIDRIGGLLHTLRLLGPGWAVFRLRQALWARIGHWERRTPRGGWGGEMPAVVGKFWQGQWQSDLSGRAGEILAGVHTFFSRHHLRVGESPDWFANPFNENDTVPAAMRTAHWSQIPDFAAGDIKGLWELSRFGWVYPLAAAAAAGAETRAEACFWRLVEDWAVHNPPNVGAQWKCGQEIAIRMFALVSAYYAFGGHVDAGGKRQQLLAAMVFESARRIEANIDYALSQNNNHGISEAAGLFTAGVFFGEEKWITRGRGLLERQALDLIYEDGSFSQHSVNYHRVMLHVYLWAIQLGRANGIEFSPAMLDRVRRAGNWLAALCDHSTGRCPNLGANDGALIFPVTDCDYLDFRPTIQATGMVVEGRPWLPQGPWDGLAGFLGVPVTAQAAAADPAATVPRFWHFRHGGYAVFRNGPMALVFRCPEFFRHRPGQCDLMHVDLSIDGLNLLRDGGSYSYNCAPPWQEYFSSVAGHNTVQFDDHDQMPRLSRFLYGHWPELAVAVDEQAPMVKAGFTDWRGCRHQREVRGGARGYRVTDRIGGFREKAVLRWRLGPELEWKLDGLVCASSRMTLRIATDVEPVAVRIVQGWESLYYQERTPIPVLEIEVGPDCRQLTTEILI</sequence>
<dbReference type="AlphaFoldDB" id="A0A840V4Q1"/>
<dbReference type="Gene3D" id="1.50.10.100">
    <property type="entry name" value="Chondroitin AC/alginate lyase"/>
    <property type="match status" value="1"/>
</dbReference>
<keyword evidence="3" id="KW-0574">Periplasm</keyword>
<keyword evidence="2" id="KW-0732">Signal</keyword>
<keyword evidence="8" id="KW-1185">Reference proteome</keyword>
<evidence type="ECO:0000256" key="3">
    <source>
        <dbReference type="ARBA" id="ARBA00022764"/>
    </source>
</evidence>
<dbReference type="PANTHER" id="PTHR39210:SF1">
    <property type="entry name" value="HEPARIN-SULFATE LYASE"/>
    <property type="match status" value="1"/>
</dbReference>
<proteinExistence type="predicted"/>
<name>A0A840V4Q1_9BACT</name>
<feature type="domain" description="Heparinase II/III-like C-terminal" evidence="5">
    <location>
        <begin position="400"/>
        <end position="595"/>
    </location>
</feature>
<dbReference type="Proteomes" id="UP000539642">
    <property type="component" value="Unassembled WGS sequence"/>
</dbReference>
<evidence type="ECO:0000313" key="8">
    <source>
        <dbReference type="Proteomes" id="UP000539642"/>
    </source>
</evidence>
<dbReference type="Gene3D" id="2.70.98.70">
    <property type="match status" value="1"/>
</dbReference>
<accession>A0A840V4Q1</accession>
<dbReference type="Pfam" id="PF07940">
    <property type="entry name" value="Hepar_II_III_C"/>
    <property type="match status" value="1"/>
</dbReference>
<dbReference type="EMBL" id="JACHEO010000008">
    <property type="protein sequence ID" value="MBB5348071.1"/>
    <property type="molecule type" value="Genomic_DNA"/>
</dbReference>
<dbReference type="SUPFAM" id="SSF48230">
    <property type="entry name" value="Chondroitin AC/alginate lyase"/>
    <property type="match status" value="1"/>
</dbReference>
<evidence type="ECO:0000313" key="7">
    <source>
        <dbReference type="EMBL" id="MBB5348071.1"/>
    </source>
</evidence>
<organism evidence="7 8">
    <name type="scientific">Desulfoprunum benzoelyticum</name>
    <dbReference type="NCBI Taxonomy" id="1506996"/>
    <lineage>
        <taxon>Bacteria</taxon>
        <taxon>Pseudomonadati</taxon>
        <taxon>Thermodesulfobacteriota</taxon>
        <taxon>Desulfobulbia</taxon>
        <taxon>Desulfobulbales</taxon>
        <taxon>Desulfobulbaceae</taxon>
        <taxon>Desulfoprunum</taxon>
    </lineage>
</organism>
<dbReference type="RefSeq" id="WP_183350442.1">
    <property type="nucleotide sequence ID" value="NZ_JACHEO010000008.1"/>
</dbReference>